<protein>
    <recommendedName>
        <fullName evidence="5">TrbC/VIRB2 family protein</fullName>
    </recommendedName>
</protein>
<keyword evidence="3" id="KW-0614">Plasmid</keyword>
<keyword evidence="2" id="KW-0732">Signal</keyword>
<feature type="transmembrane region" description="Helical" evidence="1">
    <location>
        <begin position="38"/>
        <end position="58"/>
    </location>
</feature>
<dbReference type="EMBL" id="CP016375">
    <property type="protein sequence ID" value="AQX03721.1"/>
    <property type="molecule type" value="Genomic_DNA"/>
</dbReference>
<evidence type="ECO:0000313" key="4">
    <source>
        <dbReference type="Proteomes" id="UP000190848"/>
    </source>
</evidence>
<evidence type="ECO:0008006" key="5">
    <source>
        <dbReference type="Google" id="ProtNLM"/>
    </source>
</evidence>
<evidence type="ECO:0000313" key="3">
    <source>
        <dbReference type="EMBL" id="AQX03721.1"/>
    </source>
</evidence>
<keyword evidence="1" id="KW-0812">Transmembrane</keyword>
<evidence type="ECO:0000256" key="1">
    <source>
        <dbReference type="SAM" id="Phobius"/>
    </source>
</evidence>
<evidence type="ECO:0000256" key="2">
    <source>
        <dbReference type="SAM" id="SignalP"/>
    </source>
</evidence>
<sequence>MKKIIFNVLVVCLLLSCNFLLAQGIGLSSGMNEVLGDMKGFATGAVIIGFLITCVVAIRDYSEHRDVAKALWILVIGIAITLAVVGGYAFVKSRVKFA</sequence>
<feature type="chain" id="PRO_5043930584" description="TrbC/VIRB2 family protein" evidence="2">
    <location>
        <begin position="23"/>
        <end position="98"/>
    </location>
</feature>
<dbReference type="AlphaFoldDB" id="A0AAU8VL19"/>
<name>A0AAU8VL19_9FLAO</name>
<reference evidence="3 4" key="1">
    <citation type="submission" date="2016-07" db="EMBL/GenBank/DDBJ databases">
        <title>Revisiting the taxonomy of the Elizabethkingia Genus using Whole-Genome Sequencing, Optical Mapping, and MALDI-TOF, along with proposal of three novel Elizabethkingia species: Elizabethkingia bruuniana sp. nov., Elizabethkingia ursingii sp. nov., and Elizabethkingia occulta sp. nov.</title>
        <authorList>
            <person name="Nicholson A.C."/>
        </authorList>
    </citation>
    <scope>NUCLEOTIDE SEQUENCE [LARGE SCALE GENOMIC DNA]</scope>
    <source>
        <strain evidence="3 4">F3201</strain>
        <plasmid evidence="3 4">unnamed</plasmid>
    </source>
</reference>
<dbReference type="PROSITE" id="PS51257">
    <property type="entry name" value="PROKAR_LIPOPROTEIN"/>
    <property type="match status" value="1"/>
</dbReference>
<keyword evidence="1" id="KW-1133">Transmembrane helix</keyword>
<feature type="signal peptide" evidence="2">
    <location>
        <begin position="1"/>
        <end position="22"/>
    </location>
</feature>
<organism evidence="3 4">
    <name type="scientific">Elizabethkingia anophelis</name>
    <dbReference type="NCBI Taxonomy" id="1117645"/>
    <lineage>
        <taxon>Bacteria</taxon>
        <taxon>Pseudomonadati</taxon>
        <taxon>Bacteroidota</taxon>
        <taxon>Flavobacteriia</taxon>
        <taxon>Flavobacteriales</taxon>
        <taxon>Weeksellaceae</taxon>
        <taxon>Elizabethkingia</taxon>
    </lineage>
</organism>
<geneLocation type="plasmid" evidence="3 4">
    <name>unnamed</name>
</geneLocation>
<dbReference type="Proteomes" id="UP000190848">
    <property type="component" value="Plasmid unnamed"/>
</dbReference>
<feature type="transmembrane region" description="Helical" evidence="1">
    <location>
        <begin position="70"/>
        <end position="91"/>
    </location>
</feature>
<accession>A0AAU8VL19</accession>
<proteinExistence type="predicted"/>
<keyword evidence="1" id="KW-0472">Membrane</keyword>
<gene>
    <name evidence="3" type="ORF">BBD32_19445</name>
</gene>